<evidence type="ECO:0000256" key="1">
    <source>
        <dbReference type="SAM" id="Phobius"/>
    </source>
</evidence>
<sequence length="171" mass="18984">MVGTHHQLTLACRPRVTNCGFISSSQLCSGQFHSTPHTLLLYLTIRAFKDRPHLHRVHQRQTGFLLGDRFQSALYETIISKADIMVIGTVAGWAGAGFLTRCWALAIQKRNIFDGLGGHAAFMGAFGAIGYWAYGLEDRQLELIKQKKEQILRNRENLAGKLSGGGAQEEE</sequence>
<keyword evidence="1" id="KW-0472">Membrane</keyword>
<name>A0A0N7LBF7_9BASI</name>
<evidence type="ECO:0000313" key="3">
    <source>
        <dbReference type="Proteomes" id="UP000054845"/>
    </source>
</evidence>
<keyword evidence="3" id="KW-1185">Reference proteome</keyword>
<keyword evidence="1" id="KW-1133">Transmembrane helix</keyword>
<dbReference type="PANTHER" id="PTHR39218:SF1">
    <property type="entry name" value="OXIDOREDUCTASE 14 KDA SUBUNIT, PUTATIVE (AFU_ORTHOLOGUE AFUA_1G12110)-RELATED"/>
    <property type="match status" value="1"/>
</dbReference>
<feature type="transmembrane region" description="Helical" evidence="1">
    <location>
        <begin position="84"/>
        <end position="104"/>
    </location>
</feature>
<accession>A0A0N7LBF7</accession>
<keyword evidence="1" id="KW-0812">Transmembrane</keyword>
<proteinExistence type="predicted"/>
<dbReference type="Proteomes" id="UP000054845">
    <property type="component" value="Unassembled WGS sequence"/>
</dbReference>
<dbReference type="EMBL" id="CCYA01000290">
    <property type="protein sequence ID" value="CEH19258.1"/>
    <property type="molecule type" value="Genomic_DNA"/>
</dbReference>
<protein>
    <submittedName>
        <fullName evidence="2">Uncharacterized protein</fullName>
    </submittedName>
</protein>
<evidence type="ECO:0000313" key="2">
    <source>
        <dbReference type="EMBL" id="CEH19258.1"/>
    </source>
</evidence>
<reference evidence="2 3" key="1">
    <citation type="submission" date="2014-09" db="EMBL/GenBank/DDBJ databases">
        <authorList>
            <person name="Magalhaes I.L.F."/>
            <person name="Oliveira U."/>
            <person name="Santos F.R."/>
            <person name="Vidigal T.H.D.A."/>
            <person name="Brescovit A.D."/>
            <person name="Santos A.J."/>
        </authorList>
    </citation>
    <scope>NUCLEOTIDE SEQUENCE [LARGE SCALE GENOMIC DNA]</scope>
</reference>
<dbReference type="PANTHER" id="PTHR39218">
    <property type="entry name" value="OXIDOREDUCTASE 14 KDA SUBUNIT, PUTATIVE (AFU_ORTHOLOGUE AFUA_1G12110)-RELATED"/>
    <property type="match status" value="1"/>
</dbReference>
<feature type="transmembrane region" description="Helical" evidence="1">
    <location>
        <begin position="116"/>
        <end position="134"/>
    </location>
</feature>
<organism evidence="2 3">
    <name type="scientific">Ceraceosorus bombacis</name>
    <dbReference type="NCBI Taxonomy" id="401625"/>
    <lineage>
        <taxon>Eukaryota</taxon>
        <taxon>Fungi</taxon>
        <taxon>Dikarya</taxon>
        <taxon>Basidiomycota</taxon>
        <taxon>Ustilaginomycotina</taxon>
        <taxon>Exobasidiomycetes</taxon>
        <taxon>Ceraceosorales</taxon>
        <taxon>Ceraceosoraceae</taxon>
        <taxon>Ceraceosorus</taxon>
    </lineage>
</organism>
<dbReference type="STRING" id="401625.A0A0N7LBF7"/>
<dbReference type="AlphaFoldDB" id="A0A0N7LBF7"/>
<dbReference type="OrthoDB" id="2141050at2759"/>